<dbReference type="SMART" id="SM00178">
    <property type="entry name" value="SAR"/>
    <property type="match status" value="1"/>
</dbReference>
<name>A0ABQ8AIC4_BRANA</name>
<keyword evidence="7" id="KW-1185">Reference proteome</keyword>
<dbReference type="PROSITE" id="PS51375">
    <property type="entry name" value="PPR"/>
    <property type="match status" value="4"/>
</dbReference>
<dbReference type="EMBL" id="JAGKQM010000013">
    <property type="protein sequence ID" value="KAH0892314.1"/>
    <property type="molecule type" value="Genomic_DNA"/>
</dbReference>
<evidence type="ECO:0000256" key="5">
    <source>
        <dbReference type="SAM" id="MobiDB-lite"/>
    </source>
</evidence>
<dbReference type="SUPFAM" id="SSF52540">
    <property type="entry name" value="P-loop containing nucleoside triphosphate hydrolases"/>
    <property type="match status" value="1"/>
</dbReference>
<dbReference type="CDD" id="cd04159">
    <property type="entry name" value="Arl10_like"/>
    <property type="match status" value="1"/>
</dbReference>
<dbReference type="Pfam" id="PF13812">
    <property type="entry name" value="PPR_3"/>
    <property type="match status" value="1"/>
</dbReference>
<evidence type="ECO:0000256" key="4">
    <source>
        <dbReference type="PROSITE-ProRule" id="PRU00708"/>
    </source>
</evidence>
<dbReference type="InterPro" id="IPR005225">
    <property type="entry name" value="Small_GTP-bd"/>
</dbReference>
<dbReference type="Gene3D" id="1.25.40.10">
    <property type="entry name" value="Tetratricopeptide repeat domain"/>
    <property type="match status" value="4"/>
</dbReference>
<dbReference type="SMART" id="SM00175">
    <property type="entry name" value="RAB"/>
    <property type="match status" value="1"/>
</dbReference>
<dbReference type="Gene3D" id="3.40.50.300">
    <property type="entry name" value="P-loop containing nucleotide triphosphate hydrolases"/>
    <property type="match status" value="1"/>
</dbReference>
<dbReference type="InterPro" id="IPR006689">
    <property type="entry name" value="Small_GTPase_ARF/SAR"/>
</dbReference>
<dbReference type="InterPro" id="IPR011990">
    <property type="entry name" value="TPR-like_helical_dom_sf"/>
</dbReference>
<evidence type="ECO:0008006" key="8">
    <source>
        <dbReference type="Google" id="ProtNLM"/>
    </source>
</evidence>
<keyword evidence="1" id="KW-0677">Repeat</keyword>
<keyword evidence="2" id="KW-0547">Nucleotide-binding</keyword>
<feature type="repeat" description="PPR" evidence="4">
    <location>
        <begin position="707"/>
        <end position="737"/>
    </location>
</feature>
<feature type="repeat" description="PPR" evidence="4">
    <location>
        <begin position="537"/>
        <end position="571"/>
    </location>
</feature>
<accession>A0ABQ8AIC4</accession>
<feature type="repeat" description="PPR" evidence="4">
    <location>
        <begin position="607"/>
        <end position="641"/>
    </location>
</feature>
<feature type="repeat" description="PPR" evidence="4">
    <location>
        <begin position="572"/>
        <end position="606"/>
    </location>
</feature>
<dbReference type="PANTHER" id="PTHR46935:SF2">
    <property type="entry name" value="PENTACOTRIPEPTIDE-REPEAT REGION OF PRORP DOMAIN-CONTAINING PROTEIN"/>
    <property type="match status" value="1"/>
</dbReference>
<dbReference type="Proteomes" id="UP000824890">
    <property type="component" value="Unassembled WGS sequence"/>
</dbReference>
<gene>
    <name evidence="6" type="ORF">HID58_054743</name>
</gene>
<dbReference type="InterPro" id="IPR044154">
    <property type="entry name" value="Arl8a/8b"/>
</dbReference>
<sequence>MGFLFFKQEMELSLIGLQNAGKTSLVNVVATGGYSEDMIPTVGFNMRKVTKGSVTIKLWDLGGQPRFRSMWERYCRSVSAIVYVVDAADPDNLSVSKSELHDLLSKTSLSGIPLLVLGNKIDKPGALSKDDLTEEMGLKSLTDREVCCFMISCKNSTNIDQVIDWLVKHSKIKLNYTLHLLVSSQAMDASVVRFSQSPARLPPEFEPDMEKIKRRLLKYDVDPTPKILKTLRKKEIQKHNRRTKRLTESNSETVYTEAQRRTMEEEAHFETLRREYKQFTRRVSGNRRGEDGERSLIVGNPWEGIERVRLKELVGDVRREEVSGGKLRKENLKELKKILEQDLRWVLEDDVDDVEEYDLAARNDDVGGFDPAKRWRNEGEAVRVLVDRLSSREITEKHWKFVRMMNQSGLQFNEDQMLKIVDRLGRKRSWKQALAVVHWVYSDKKRKHLRSRFVYTKLLSVLGFARRHEEALQIFNLMLGDRQLYPDMAAYHSVAVTLGQAGFLKELLKVIERMRQKPTKLIKTLRQKNWDPVLEPDVVVYNAILNACVPSRQWKAVSWVFIELRKNGLRPNGATYGLAMEVMLESGKYDRVYEFFRKMKSSGEAPKAITYKVLVRALWRENKIEEAVEAVRDMEQKGFTMNWHAVSATTDAGVKQCSRQVGRMKRLENCKPLEITFTGLIAASLNGGHVDDCVAIFQYMKDKCDPNIGTVNTMLRVYGRNDMFIEAKELFEEIVREKESHLVPDEYTYSFMLEASARSLQWEYFEHVYQTMILSGYQIDQTKHVPMLIEASRAGKWSLLEHAFDAILEDGEIPHPLFFTEMLCHAAAKGDYQRAITLINTMALASFQISEEEWGDLFEENQDWITQENLQQLSDYILDCDYASEPTVSNLSKSLKSLCGSSSSTQPLLAIDVTNQSLSKKPEEGLLLHDTAMEEETDTKGEAWEFTETELETLGLEELEIDDDESSDSDTLSVYDILKEWEESSEKDS</sequence>
<evidence type="ECO:0000256" key="1">
    <source>
        <dbReference type="ARBA" id="ARBA00022737"/>
    </source>
</evidence>
<evidence type="ECO:0000313" key="7">
    <source>
        <dbReference type="Proteomes" id="UP000824890"/>
    </source>
</evidence>
<evidence type="ECO:0000256" key="3">
    <source>
        <dbReference type="ARBA" id="ARBA00023134"/>
    </source>
</evidence>
<dbReference type="SMART" id="SM00177">
    <property type="entry name" value="ARF"/>
    <property type="match status" value="1"/>
</dbReference>
<dbReference type="PRINTS" id="PR00328">
    <property type="entry name" value="SAR1GTPBP"/>
</dbReference>
<evidence type="ECO:0000313" key="6">
    <source>
        <dbReference type="EMBL" id="KAH0892314.1"/>
    </source>
</evidence>
<dbReference type="InterPro" id="IPR044645">
    <property type="entry name" value="DG1/EMB2279-like"/>
</dbReference>
<reference evidence="6 7" key="1">
    <citation type="submission" date="2021-05" db="EMBL/GenBank/DDBJ databases">
        <title>Genome Assembly of Synthetic Allotetraploid Brassica napus Reveals Homoeologous Exchanges between Subgenomes.</title>
        <authorList>
            <person name="Davis J.T."/>
        </authorList>
    </citation>
    <scope>NUCLEOTIDE SEQUENCE [LARGE SCALE GENOMIC DNA]</scope>
    <source>
        <strain evidence="7">cv. Da-Ae</strain>
        <tissue evidence="6">Seedling</tissue>
    </source>
</reference>
<protein>
    <recommendedName>
        <fullName evidence="8">Pentatricopeptide repeat-containing protein</fullName>
    </recommendedName>
</protein>
<dbReference type="Pfam" id="PF00025">
    <property type="entry name" value="Arf"/>
    <property type="match status" value="1"/>
</dbReference>
<proteinExistence type="predicted"/>
<dbReference type="NCBIfam" id="TIGR00756">
    <property type="entry name" value="PPR"/>
    <property type="match status" value="2"/>
</dbReference>
<organism evidence="6 7">
    <name type="scientific">Brassica napus</name>
    <name type="common">Rape</name>
    <dbReference type="NCBI Taxonomy" id="3708"/>
    <lineage>
        <taxon>Eukaryota</taxon>
        <taxon>Viridiplantae</taxon>
        <taxon>Streptophyta</taxon>
        <taxon>Embryophyta</taxon>
        <taxon>Tracheophyta</taxon>
        <taxon>Spermatophyta</taxon>
        <taxon>Magnoliopsida</taxon>
        <taxon>eudicotyledons</taxon>
        <taxon>Gunneridae</taxon>
        <taxon>Pentapetalae</taxon>
        <taxon>rosids</taxon>
        <taxon>malvids</taxon>
        <taxon>Brassicales</taxon>
        <taxon>Brassicaceae</taxon>
        <taxon>Brassiceae</taxon>
        <taxon>Brassica</taxon>
    </lineage>
</organism>
<dbReference type="Pfam" id="PF01535">
    <property type="entry name" value="PPR"/>
    <property type="match status" value="3"/>
</dbReference>
<comment type="caution">
    <text evidence="6">The sequence shown here is derived from an EMBL/GenBank/DDBJ whole genome shotgun (WGS) entry which is preliminary data.</text>
</comment>
<dbReference type="InterPro" id="IPR002885">
    <property type="entry name" value="PPR_rpt"/>
</dbReference>
<feature type="region of interest" description="Disordered" evidence="5">
    <location>
        <begin position="238"/>
        <end position="261"/>
    </location>
</feature>
<evidence type="ECO:0000256" key="2">
    <source>
        <dbReference type="ARBA" id="ARBA00022741"/>
    </source>
</evidence>
<dbReference type="PANTHER" id="PTHR46935">
    <property type="entry name" value="OS01G0674700 PROTEIN"/>
    <property type="match status" value="1"/>
</dbReference>
<dbReference type="InterPro" id="IPR027417">
    <property type="entry name" value="P-loop_NTPase"/>
</dbReference>
<dbReference type="PROSITE" id="PS51422">
    <property type="entry name" value="SAR1"/>
    <property type="match status" value="1"/>
</dbReference>
<keyword evidence="3" id="KW-0342">GTP-binding</keyword>
<dbReference type="PROSITE" id="PS51417">
    <property type="entry name" value="ARF"/>
    <property type="match status" value="1"/>
</dbReference>
<dbReference type="PROSITE" id="PS51419">
    <property type="entry name" value="RAB"/>
    <property type="match status" value="1"/>
</dbReference>
<dbReference type="NCBIfam" id="TIGR00231">
    <property type="entry name" value="small_GTP"/>
    <property type="match status" value="1"/>
</dbReference>